<dbReference type="HOGENOM" id="CLU_627371_0_0_1"/>
<feature type="compositionally biased region" description="Polar residues" evidence="1">
    <location>
        <begin position="115"/>
        <end position="126"/>
    </location>
</feature>
<dbReference type="AlphaFoldDB" id="R7VM61"/>
<name>R7VM61_CAPTE</name>
<evidence type="ECO:0000256" key="1">
    <source>
        <dbReference type="SAM" id="MobiDB-lite"/>
    </source>
</evidence>
<dbReference type="EnsemblMetazoa" id="CapteT185761">
    <property type="protein sequence ID" value="CapteP185761"/>
    <property type="gene ID" value="CapteG185761"/>
</dbReference>
<evidence type="ECO:0000313" key="2">
    <source>
        <dbReference type="EMBL" id="ELU18280.1"/>
    </source>
</evidence>
<evidence type="ECO:0000313" key="3">
    <source>
        <dbReference type="EnsemblMetazoa" id="CapteP185761"/>
    </source>
</evidence>
<feature type="region of interest" description="Disordered" evidence="1">
    <location>
        <begin position="96"/>
        <end position="127"/>
    </location>
</feature>
<protein>
    <submittedName>
        <fullName evidence="2 3">Uncharacterized protein</fullName>
    </submittedName>
</protein>
<sequence length="437" mass="50609">MYDSMTRMCEELNRHDDVLYKLDRLISESFDRNEAHQDFCMWNDDSGRIRTQNPIDADTEELKDTTGEESDAKIHTMAEVAAMGYENKGFKVLKKQQEKESKTKLEKKRYKKQKTSQGTANNSDQFLSGPKTVKVVLTRAHPDSPVDGLKNYIKTKGKEQNIEDIKVEDLSSPEWETKCFVVSLSAEAQGVVMNTDFWPKGIQFGKWADVLQGRPKGGTAFMYNKDFNNLKLCWRSNSAQSMKQRRWRWATDDHIDAYKCQLDQELGTDLSQGGAFAYNNSSCSDEQHHEDVTKLCDNIFQSCLSSSEKTIPSRRARCPPIAGWKEHVKPLREKSMFWHWLWSSCDKPNFGQVYEVMKMTIKKYHSALKHAKDNQFDMRKRSLASKIEDGVDFWTELQKINPKKDLFLTTLMGEKVPKRSRCNNNYNLQPICQLTKI</sequence>
<feature type="compositionally biased region" description="Basic residues" evidence="1">
    <location>
        <begin position="105"/>
        <end position="114"/>
    </location>
</feature>
<dbReference type="OrthoDB" id="7362285at2759"/>
<dbReference type="EMBL" id="AMQN01003837">
    <property type="status" value="NOT_ANNOTATED_CDS"/>
    <property type="molecule type" value="Genomic_DNA"/>
</dbReference>
<dbReference type="EMBL" id="KB292015">
    <property type="protein sequence ID" value="ELU18280.1"/>
    <property type="molecule type" value="Genomic_DNA"/>
</dbReference>
<proteinExistence type="predicted"/>
<evidence type="ECO:0000313" key="4">
    <source>
        <dbReference type="Proteomes" id="UP000014760"/>
    </source>
</evidence>
<gene>
    <name evidence="2" type="ORF">CAPTEDRAFT_185761</name>
</gene>
<reference evidence="4" key="1">
    <citation type="submission" date="2012-12" db="EMBL/GenBank/DDBJ databases">
        <authorList>
            <person name="Hellsten U."/>
            <person name="Grimwood J."/>
            <person name="Chapman J.A."/>
            <person name="Shapiro H."/>
            <person name="Aerts A."/>
            <person name="Otillar R.P."/>
            <person name="Terry A.Y."/>
            <person name="Boore J.L."/>
            <person name="Simakov O."/>
            <person name="Marletaz F."/>
            <person name="Cho S.-J."/>
            <person name="Edsinger-Gonzales E."/>
            <person name="Havlak P."/>
            <person name="Kuo D.-H."/>
            <person name="Larsson T."/>
            <person name="Lv J."/>
            <person name="Arendt D."/>
            <person name="Savage R."/>
            <person name="Osoegawa K."/>
            <person name="de Jong P."/>
            <person name="Lindberg D.R."/>
            <person name="Seaver E.C."/>
            <person name="Weisblat D.A."/>
            <person name="Putnam N.H."/>
            <person name="Grigoriev I.V."/>
            <person name="Rokhsar D.S."/>
        </authorList>
    </citation>
    <scope>NUCLEOTIDE SEQUENCE</scope>
    <source>
        <strain evidence="4">I ESC-2004</strain>
    </source>
</reference>
<organism evidence="2">
    <name type="scientific">Capitella teleta</name>
    <name type="common">Polychaete worm</name>
    <dbReference type="NCBI Taxonomy" id="283909"/>
    <lineage>
        <taxon>Eukaryota</taxon>
        <taxon>Metazoa</taxon>
        <taxon>Spiralia</taxon>
        <taxon>Lophotrochozoa</taxon>
        <taxon>Annelida</taxon>
        <taxon>Polychaeta</taxon>
        <taxon>Sedentaria</taxon>
        <taxon>Scolecida</taxon>
        <taxon>Capitellidae</taxon>
        <taxon>Capitella</taxon>
    </lineage>
</organism>
<reference evidence="3" key="3">
    <citation type="submission" date="2015-06" db="UniProtKB">
        <authorList>
            <consortium name="EnsemblMetazoa"/>
        </authorList>
    </citation>
    <scope>IDENTIFICATION</scope>
</reference>
<dbReference type="Proteomes" id="UP000014760">
    <property type="component" value="Unassembled WGS sequence"/>
</dbReference>
<keyword evidence="4" id="KW-1185">Reference proteome</keyword>
<accession>R7VM61</accession>
<reference evidence="2 4" key="2">
    <citation type="journal article" date="2013" name="Nature">
        <title>Insights into bilaterian evolution from three spiralian genomes.</title>
        <authorList>
            <person name="Simakov O."/>
            <person name="Marletaz F."/>
            <person name="Cho S.J."/>
            <person name="Edsinger-Gonzales E."/>
            <person name="Havlak P."/>
            <person name="Hellsten U."/>
            <person name="Kuo D.H."/>
            <person name="Larsson T."/>
            <person name="Lv J."/>
            <person name="Arendt D."/>
            <person name="Savage R."/>
            <person name="Osoegawa K."/>
            <person name="de Jong P."/>
            <person name="Grimwood J."/>
            <person name="Chapman J.A."/>
            <person name="Shapiro H."/>
            <person name="Aerts A."/>
            <person name="Otillar R.P."/>
            <person name="Terry A.Y."/>
            <person name="Boore J.L."/>
            <person name="Grigoriev I.V."/>
            <person name="Lindberg D.R."/>
            <person name="Seaver E.C."/>
            <person name="Weisblat D.A."/>
            <person name="Putnam N.H."/>
            <person name="Rokhsar D.S."/>
        </authorList>
    </citation>
    <scope>NUCLEOTIDE SEQUENCE</scope>
    <source>
        <strain evidence="2 4">I ESC-2004</strain>
    </source>
</reference>